<keyword evidence="2" id="KW-1185">Reference proteome</keyword>
<comment type="caution">
    <text evidence="1">The sequence shown here is derived from an EMBL/GenBank/DDBJ whole genome shotgun (WGS) entry which is preliminary data.</text>
</comment>
<evidence type="ECO:0000313" key="1">
    <source>
        <dbReference type="EMBL" id="GFY10127.1"/>
    </source>
</evidence>
<proteinExistence type="predicted"/>
<evidence type="ECO:0000313" key="2">
    <source>
        <dbReference type="Proteomes" id="UP000887159"/>
    </source>
</evidence>
<dbReference type="EMBL" id="BMAU01021294">
    <property type="protein sequence ID" value="GFY10127.1"/>
    <property type="molecule type" value="Genomic_DNA"/>
</dbReference>
<accession>A0A8X6S9X9</accession>
<protein>
    <submittedName>
        <fullName evidence="1">Uncharacterized protein</fullName>
    </submittedName>
</protein>
<organism evidence="1 2">
    <name type="scientific">Trichonephila clavipes</name>
    <name type="common">Golden silk orbweaver</name>
    <name type="synonym">Nephila clavipes</name>
    <dbReference type="NCBI Taxonomy" id="2585209"/>
    <lineage>
        <taxon>Eukaryota</taxon>
        <taxon>Metazoa</taxon>
        <taxon>Ecdysozoa</taxon>
        <taxon>Arthropoda</taxon>
        <taxon>Chelicerata</taxon>
        <taxon>Arachnida</taxon>
        <taxon>Araneae</taxon>
        <taxon>Araneomorphae</taxon>
        <taxon>Entelegynae</taxon>
        <taxon>Araneoidea</taxon>
        <taxon>Nephilidae</taxon>
        <taxon>Trichonephila</taxon>
    </lineage>
</organism>
<gene>
    <name evidence="1" type="ORF">TNCV_1946721</name>
</gene>
<name>A0A8X6S9X9_TRICX</name>
<reference evidence="1" key="1">
    <citation type="submission" date="2020-08" db="EMBL/GenBank/DDBJ databases">
        <title>Multicomponent nature underlies the extraordinary mechanical properties of spider dragline silk.</title>
        <authorList>
            <person name="Kono N."/>
            <person name="Nakamura H."/>
            <person name="Mori M."/>
            <person name="Yoshida Y."/>
            <person name="Ohtoshi R."/>
            <person name="Malay A.D."/>
            <person name="Moran D.A.P."/>
            <person name="Tomita M."/>
            <person name="Numata K."/>
            <person name="Arakawa K."/>
        </authorList>
    </citation>
    <scope>NUCLEOTIDE SEQUENCE</scope>
</reference>
<sequence length="96" mass="11238">MQSPRRDRTILIMKLLELDYDFIALQHQVAELVHNYFHSKNHAFHQVLRKTDSGNGRLFFLDAPGEVEKPFCEIIINVHQKKTKNSSCCSFLGYCR</sequence>
<dbReference type="AlphaFoldDB" id="A0A8X6S9X9"/>
<dbReference type="Proteomes" id="UP000887159">
    <property type="component" value="Unassembled WGS sequence"/>
</dbReference>